<evidence type="ECO:0000313" key="4">
    <source>
        <dbReference type="Proteomes" id="UP000814353"/>
    </source>
</evidence>
<dbReference type="Proteomes" id="UP000814353">
    <property type="component" value="Unassembled WGS sequence"/>
</dbReference>
<reference evidence="1 3" key="2">
    <citation type="submission" date="2020-07" db="EMBL/GenBank/DDBJ databases">
        <title>Identification of Halomonas strains.</title>
        <authorList>
            <person name="Xiao Z."/>
            <person name="Shen J."/>
        </authorList>
    </citation>
    <scope>NUCLEOTIDE SEQUENCE [LARGE SCALE GENOMIC DNA]</scope>
    <source>
        <strain evidence="1 3">DSM 17331</strain>
    </source>
</reference>
<dbReference type="EMBL" id="JACEFT010000021">
    <property type="protein sequence ID" value="MBA2780195.1"/>
    <property type="molecule type" value="Genomic_DNA"/>
</dbReference>
<comment type="caution">
    <text evidence="1">The sequence shown here is derived from an EMBL/GenBank/DDBJ whole genome shotgun (WGS) entry which is preliminary data.</text>
</comment>
<protein>
    <recommendedName>
        <fullName evidence="5">YqjK-like protein</fullName>
    </recommendedName>
</protein>
<evidence type="ECO:0000313" key="1">
    <source>
        <dbReference type="EMBL" id="MBA2780195.1"/>
    </source>
</evidence>
<evidence type="ECO:0008006" key="5">
    <source>
        <dbReference type="Google" id="ProtNLM"/>
    </source>
</evidence>
<dbReference type="InterPro" id="IPR025612">
    <property type="entry name" value="YqjK"/>
</dbReference>
<organism evidence="1 3">
    <name type="scientific">Billgrantia kenyensis</name>
    <dbReference type="NCBI Taxonomy" id="321266"/>
    <lineage>
        <taxon>Bacteria</taxon>
        <taxon>Pseudomonadati</taxon>
        <taxon>Pseudomonadota</taxon>
        <taxon>Gammaproteobacteria</taxon>
        <taxon>Oceanospirillales</taxon>
        <taxon>Halomonadaceae</taxon>
        <taxon>Billgrantia</taxon>
    </lineage>
</organism>
<sequence>MTHRASDSSQAKGAPLAERKAALITTIEQQRIDILVEAERWRHTSATLDSGWDHLKRYRGLLYLAGGALLIGSARHPRSLPLIAKRLLTGGLMLYRARRLLSRLR</sequence>
<accession>A0A7V9W358</accession>
<keyword evidence="4" id="KW-1185">Reference proteome</keyword>
<dbReference type="Proteomes" id="UP000518091">
    <property type="component" value="Unassembled WGS sequence"/>
</dbReference>
<dbReference type="Pfam" id="PF13997">
    <property type="entry name" value="YqjK"/>
    <property type="match status" value="1"/>
</dbReference>
<dbReference type="AlphaFoldDB" id="A0A7V9W358"/>
<dbReference type="EMBL" id="JABFUB010000017">
    <property type="protein sequence ID" value="MCG6663149.1"/>
    <property type="molecule type" value="Genomic_DNA"/>
</dbReference>
<gene>
    <name evidence="1" type="ORF">H1D44_14990</name>
    <name evidence="2" type="ORF">HOP48_16560</name>
</gene>
<proteinExistence type="predicted"/>
<dbReference type="RefSeq" id="WP_181515667.1">
    <property type="nucleotide sequence ID" value="NZ_JABFUB010000017.1"/>
</dbReference>
<evidence type="ECO:0000313" key="2">
    <source>
        <dbReference type="EMBL" id="MCG6663149.1"/>
    </source>
</evidence>
<evidence type="ECO:0000313" key="3">
    <source>
        <dbReference type="Proteomes" id="UP000518091"/>
    </source>
</evidence>
<name>A0A7V9W358_9GAMM</name>
<reference evidence="2 4" key="1">
    <citation type="submission" date="2020-05" db="EMBL/GenBank/DDBJ databases">
        <title>Comparative genomic analysis of denitrifying bacteria from Halomonas genus.</title>
        <authorList>
            <person name="Wang L."/>
            <person name="Shao Z."/>
        </authorList>
    </citation>
    <scope>NUCLEOTIDE SEQUENCE [LARGE SCALE GENOMIC DNA]</scope>
    <source>
        <strain evidence="2 4">DSM 17331</strain>
    </source>
</reference>